<evidence type="ECO:0000256" key="1">
    <source>
        <dbReference type="ARBA" id="ARBA00022729"/>
    </source>
</evidence>
<feature type="domain" description="Outer membrane protein beta-barrel" evidence="2">
    <location>
        <begin position="44"/>
        <end position="195"/>
    </location>
</feature>
<evidence type="ECO:0000313" key="4">
    <source>
        <dbReference type="Proteomes" id="UP000534783"/>
    </source>
</evidence>
<dbReference type="Pfam" id="PF13505">
    <property type="entry name" value="OMP_b-brl"/>
    <property type="match status" value="1"/>
</dbReference>
<dbReference type="Gene3D" id="2.40.160.20">
    <property type="match status" value="1"/>
</dbReference>
<gene>
    <name evidence="3" type="ORF">MNODULE_13800</name>
</gene>
<organism evidence="3 4">
    <name type="scientific">Candidatus Manganitrophus noduliformans</name>
    <dbReference type="NCBI Taxonomy" id="2606439"/>
    <lineage>
        <taxon>Bacteria</taxon>
        <taxon>Pseudomonadati</taxon>
        <taxon>Nitrospirota</taxon>
        <taxon>Nitrospiria</taxon>
        <taxon>Candidatus Troglogloeales</taxon>
        <taxon>Candidatus Manganitrophaceae</taxon>
        <taxon>Candidatus Manganitrophus</taxon>
    </lineage>
</organism>
<dbReference type="EMBL" id="VTOW01000002">
    <property type="protein sequence ID" value="NKE71817.1"/>
    <property type="molecule type" value="Genomic_DNA"/>
</dbReference>
<keyword evidence="4" id="KW-1185">Reference proteome</keyword>
<dbReference type="InterPro" id="IPR011250">
    <property type="entry name" value="OMP/PagP_B-barrel"/>
</dbReference>
<sequence>MSRLEGLPFNVNFGGERKHHVMKKQPFWILTMILLILPQLGWAQEDGRIENTFGIGPRAGYYKSKDADEGAWYGGVQARFRLGEVIGLELAADYRSEETFEVDAPGFSGEINQRSYPVTASLLVFLPVLPHFSPYIVGGGGIYYTKIDFSDSIEDLGFEDRTERPWGWHVGGGLEVPFTETVAINADVRYIFMDPEFGDEGGTDLDEDRSVDGWVGTAALMFYF</sequence>
<proteinExistence type="predicted"/>
<evidence type="ECO:0000313" key="3">
    <source>
        <dbReference type="EMBL" id="NKE71817.1"/>
    </source>
</evidence>
<dbReference type="AlphaFoldDB" id="A0A7X6DR12"/>
<accession>A0A7X6DR12</accession>
<evidence type="ECO:0000259" key="2">
    <source>
        <dbReference type="Pfam" id="PF13505"/>
    </source>
</evidence>
<dbReference type="InterPro" id="IPR027385">
    <property type="entry name" value="Beta-barrel_OMP"/>
</dbReference>
<dbReference type="Proteomes" id="UP000534783">
    <property type="component" value="Unassembled WGS sequence"/>
</dbReference>
<comment type="caution">
    <text evidence="3">The sequence shown here is derived from an EMBL/GenBank/DDBJ whole genome shotgun (WGS) entry which is preliminary data.</text>
</comment>
<keyword evidence="1" id="KW-0732">Signal</keyword>
<name>A0A7X6DR12_9BACT</name>
<dbReference type="SUPFAM" id="SSF56925">
    <property type="entry name" value="OMPA-like"/>
    <property type="match status" value="1"/>
</dbReference>
<reference evidence="3 4" key="1">
    <citation type="journal article" date="2020" name="Nature">
        <title>Bacterial chemolithoautotrophy via manganese oxidation.</title>
        <authorList>
            <person name="Yu H."/>
            <person name="Leadbetter J.R."/>
        </authorList>
    </citation>
    <scope>NUCLEOTIDE SEQUENCE [LARGE SCALE GENOMIC DNA]</scope>
    <source>
        <strain evidence="3 4">Mn-1</strain>
    </source>
</reference>
<protein>
    <submittedName>
        <fullName evidence="3">Porin family protein</fullName>
    </submittedName>
</protein>